<reference evidence="1 2" key="1">
    <citation type="journal article" date="2023" name="J. Hered.">
        <title>Chromosome-level genome of the wood stork (Mycteria americana) provides insight into avian chromosome evolution.</title>
        <authorList>
            <person name="Flamio R. Jr."/>
            <person name="Ramstad K.M."/>
        </authorList>
    </citation>
    <scope>NUCLEOTIDE SEQUENCE [LARGE SCALE GENOMIC DNA]</scope>
    <source>
        <strain evidence="1">JAX WOST 10</strain>
    </source>
</reference>
<accession>A0AAN7S0M1</accession>
<comment type="caution">
    <text evidence="1">The sequence shown here is derived from an EMBL/GenBank/DDBJ whole genome shotgun (WGS) entry which is preliminary data.</text>
</comment>
<proteinExistence type="predicted"/>
<dbReference type="PANTHER" id="PTHR33332">
    <property type="entry name" value="REVERSE TRANSCRIPTASE DOMAIN-CONTAINING PROTEIN"/>
    <property type="match status" value="1"/>
</dbReference>
<protein>
    <submittedName>
        <fullName evidence="1">Uncharacterized protein</fullName>
    </submittedName>
</protein>
<name>A0AAN7S0M1_MYCAM</name>
<evidence type="ECO:0000313" key="1">
    <source>
        <dbReference type="EMBL" id="KAK4824012.1"/>
    </source>
</evidence>
<evidence type="ECO:0000313" key="2">
    <source>
        <dbReference type="Proteomes" id="UP001333110"/>
    </source>
</evidence>
<dbReference type="AlphaFoldDB" id="A0AAN7S0M1"/>
<organism evidence="1 2">
    <name type="scientific">Mycteria americana</name>
    <name type="common">Wood stork</name>
    <dbReference type="NCBI Taxonomy" id="33587"/>
    <lineage>
        <taxon>Eukaryota</taxon>
        <taxon>Metazoa</taxon>
        <taxon>Chordata</taxon>
        <taxon>Craniata</taxon>
        <taxon>Vertebrata</taxon>
        <taxon>Euteleostomi</taxon>
        <taxon>Archelosauria</taxon>
        <taxon>Archosauria</taxon>
        <taxon>Dinosauria</taxon>
        <taxon>Saurischia</taxon>
        <taxon>Theropoda</taxon>
        <taxon>Coelurosauria</taxon>
        <taxon>Aves</taxon>
        <taxon>Neognathae</taxon>
        <taxon>Neoaves</taxon>
        <taxon>Aequornithes</taxon>
        <taxon>Ciconiiformes</taxon>
        <taxon>Ciconiidae</taxon>
        <taxon>Mycteria</taxon>
    </lineage>
</organism>
<gene>
    <name evidence="1" type="ORF">QYF61_009226</name>
</gene>
<dbReference type="EMBL" id="JAUNZN010000003">
    <property type="protein sequence ID" value="KAK4824012.1"/>
    <property type="molecule type" value="Genomic_DNA"/>
</dbReference>
<keyword evidence="2" id="KW-1185">Reference proteome</keyword>
<sequence length="211" mass="23790">MAEKTLLITANCLLDLHSATRHVRHTGANRLESSFAEKDLGDLVDTKLNMNQQRAPAAKAADDILGCIRRSVAIRSGVPSVIDGVTGDGQANGHKDDEGLEYLSYEKRLRELGQFSLEKRRLRGGVLINVYKYVKGGCKEDGARLFPVVSSDRTTGNGHKLKHRRFCLNIRKHFFTVRVSKHWHRLPRELVEPPSLQILKSRLDMILGNWL</sequence>
<dbReference type="Proteomes" id="UP001333110">
    <property type="component" value="Unassembled WGS sequence"/>
</dbReference>